<dbReference type="InterPro" id="IPR036034">
    <property type="entry name" value="PDZ_sf"/>
</dbReference>
<dbReference type="SUPFAM" id="SSF50156">
    <property type="entry name" value="PDZ domain-like"/>
    <property type="match status" value="1"/>
</dbReference>
<evidence type="ECO:0000256" key="1">
    <source>
        <dbReference type="ARBA" id="ARBA00022801"/>
    </source>
</evidence>
<dbReference type="AlphaFoldDB" id="A0A4Y4B3V0"/>
<evidence type="ECO:0000313" key="4">
    <source>
        <dbReference type="Proteomes" id="UP000316775"/>
    </source>
</evidence>
<dbReference type="InterPro" id="IPR021109">
    <property type="entry name" value="Peptidase_aspartic_dom_sf"/>
</dbReference>
<feature type="domain" description="Peptidase A2" evidence="2">
    <location>
        <begin position="6"/>
        <end position="43"/>
    </location>
</feature>
<sequence>MNGVELLFLLDSGVEETILFGFEDTKELNLNHVEKINIRGLGGNDAIEGLKSKGNLLEIGKLQSKDHLLYLVLDPLFNLSSYVGVTVNGIIGSAAFKNHLVATDYRKKLVFFYKPDSKYHHTIQKKYTKVPISIERNKPYINSSVWIDTTEVKVKLLIDSGNSDAIWLFDQLSSEIYVPELHFYDYLGQGLSGTVEGKRARIAKFSMGDFQFDFPVVAFPDPGSIQNISLQFNRLGSLGGAILKRFLVVFDYNNGSLYLKKNKSYKAPFYYNKSGIEIWHTGLQLVQQMVVSLDNSIAISGDSNKSTHKYRLELKPVYEIGYVREKSSAFESGLKKGDIVVAIDGKSAYNFSLQEINSLLWSEEEIWVELRILREGKLMNFKFRLLNIL</sequence>
<accession>A0A4Y4B3V0</accession>
<dbReference type="GO" id="GO:0004190">
    <property type="term" value="F:aspartic-type endopeptidase activity"/>
    <property type="evidence" value="ECO:0007669"/>
    <property type="project" value="InterPro"/>
</dbReference>
<dbReference type="Gene3D" id="2.40.70.10">
    <property type="entry name" value="Acid Proteases"/>
    <property type="match status" value="2"/>
</dbReference>
<dbReference type="PROSITE" id="PS50175">
    <property type="entry name" value="ASP_PROT_RETROV"/>
    <property type="match status" value="1"/>
</dbReference>
<dbReference type="Proteomes" id="UP000316775">
    <property type="component" value="Unassembled WGS sequence"/>
</dbReference>
<protein>
    <recommendedName>
        <fullName evidence="2">Peptidase A2 domain-containing protein</fullName>
    </recommendedName>
</protein>
<evidence type="ECO:0000259" key="2">
    <source>
        <dbReference type="PROSITE" id="PS50175"/>
    </source>
</evidence>
<proteinExistence type="predicted"/>
<dbReference type="InterPro" id="IPR001995">
    <property type="entry name" value="Peptidase_A2_cat"/>
</dbReference>
<gene>
    <name evidence="3" type="ORF">FFL01_32560</name>
</gene>
<name>A0A4Y4B3V0_9FLAO</name>
<dbReference type="STRING" id="983.SAMN05443543_108208"/>
<keyword evidence="1" id="KW-0378">Hydrolase</keyword>
<dbReference type="EMBL" id="BJNP01000059">
    <property type="protein sequence ID" value="GEC73717.1"/>
    <property type="molecule type" value="Genomic_DNA"/>
</dbReference>
<keyword evidence="4" id="KW-1185">Reference proteome</keyword>
<dbReference type="GO" id="GO:0006508">
    <property type="term" value="P:proteolysis"/>
    <property type="evidence" value="ECO:0007669"/>
    <property type="project" value="InterPro"/>
</dbReference>
<reference evidence="3 4" key="1">
    <citation type="submission" date="2019-06" db="EMBL/GenBank/DDBJ databases">
        <title>Whole genome shotgun sequence of Flavobacterium flevense NBRC 14960.</title>
        <authorList>
            <person name="Hosoyama A."/>
            <person name="Uohara A."/>
            <person name="Ohji S."/>
            <person name="Ichikawa N."/>
        </authorList>
    </citation>
    <scope>NUCLEOTIDE SEQUENCE [LARGE SCALE GENOMIC DNA]</scope>
    <source>
        <strain evidence="3 4">NBRC 14960</strain>
    </source>
</reference>
<comment type="caution">
    <text evidence="3">The sequence shown here is derived from an EMBL/GenBank/DDBJ whole genome shotgun (WGS) entry which is preliminary data.</text>
</comment>
<evidence type="ECO:0000313" key="3">
    <source>
        <dbReference type="EMBL" id="GEC73717.1"/>
    </source>
</evidence>
<dbReference type="Gene3D" id="2.30.42.10">
    <property type="match status" value="1"/>
</dbReference>
<organism evidence="3 4">
    <name type="scientific">Flavobacterium flevense</name>
    <dbReference type="NCBI Taxonomy" id="983"/>
    <lineage>
        <taxon>Bacteria</taxon>
        <taxon>Pseudomonadati</taxon>
        <taxon>Bacteroidota</taxon>
        <taxon>Flavobacteriia</taxon>
        <taxon>Flavobacteriales</taxon>
        <taxon>Flavobacteriaceae</taxon>
        <taxon>Flavobacterium</taxon>
    </lineage>
</organism>